<feature type="non-terminal residue" evidence="2">
    <location>
        <position position="1"/>
    </location>
</feature>
<dbReference type="Proteomes" id="UP000488956">
    <property type="component" value="Unassembled WGS sequence"/>
</dbReference>
<proteinExistence type="predicted"/>
<protein>
    <recommendedName>
        <fullName evidence="4">Crinkler (CRN) family protein</fullName>
    </recommendedName>
</protein>
<name>A0A6G0JPC7_9STRA</name>
<evidence type="ECO:0008006" key="4">
    <source>
        <dbReference type="Google" id="ProtNLM"/>
    </source>
</evidence>
<evidence type="ECO:0000313" key="2">
    <source>
        <dbReference type="EMBL" id="KAE9063302.1"/>
    </source>
</evidence>
<evidence type="ECO:0000256" key="1">
    <source>
        <dbReference type="SAM" id="Phobius"/>
    </source>
</evidence>
<comment type="caution">
    <text evidence="2">The sequence shown here is derived from an EMBL/GenBank/DDBJ whole genome shotgun (WGS) entry which is preliminary data.</text>
</comment>
<keyword evidence="1" id="KW-0812">Transmembrane</keyword>
<gene>
    <name evidence="2" type="ORF">PF010_g29052</name>
</gene>
<organism evidence="2 3">
    <name type="scientific">Phytophthora fragariae</name>
    <dbReference type="NCBI Taxonomy" id="53985"/>
    <lineage>
        <taxon>Eukaryota</taxon>
        <taxon>Sar</taxon>
        <taxon>Stramenopiles</taxon>
        <taxon>Oomycota</taxon>
        <taxon>Peronosporomycetes</taxon>
        <taxon>Peronosporales</taxon>
        <taxon>Peronosporaceae</taxon>
        <taxon>Phytophthora</taxon>
    </lineage>
</organism>
<evidence type="ECO:0000313" key="3">
    <source>
        <dbReference type="Proteomes" id="UP000488956"/>
    </source>
</evidence>
<keyword evidence="1" id="KW-1133">Transmembrane helix</keyword>
<feature type="transmembrane region" description="Helical" evidence="1">
    <location>
        <begin position="148"/>
        <end position="171"/>
    </location>
</feature>
<dbReference type="AlphaFoldDB" id="A0A6G0JPC7"/>
<sequence length="536" mass="60708">LYLAKKGDAWLTENEVKGVSDIDGLKHLDVARAKLRRVGLSNDQVGEEDEDVDAAGHGPVNVLVLIPPEEEQPSHKKVKIVKASSVIKDEDINFIEKNLDIEVWQVGGGISLGIGRVESDFPEWFYVRKETLDIIQVFKDKMEAKLHIVFVGTPGVGKSMLVVLFAFYMALRQKKRVVLFRKKKGEGFSMLYLDTENNNCWRMDAAEIGDLDRQFLQGAELCLDGLRYDDIDRYFGKLGGFRLLATSVHYPMKNDDIPVLRRCLVPFWSSVDLNAIGAHLQWSKHEIKDRYFYSGGNLRDFLSEKIVVMDSIDQAVDLIDLPVAELLNTQYAVGSARQIDRLRMTGIRANDQSDLDKYMTSRSWCCVVTSEYALRQLGKIVEASYCEGKGWKEDQVRAYDRAKEIQHTYVALEFEAKSCRNDGLNAEECDAVMKQLSSSSDDYWYPSSRSLATIDCVAKLRMEGQSNAVGLIQITKSNHHKIDSKALDKYAKIFPGRSRYIALVPDKETCDEFRLSPADPPTEVPLDVAYITTWNL</sequence>
<accession>A0A6G0JPC7</accession>
<reference evidence="2 3" key="1">
    <citation type="submission" date="2018-09" db="EMBL/GenBank/DDBJ databases">
        <title>Genomic investigation of the strawberry pathogen Phytophthora fragariae indicates pathogenicity is determined by transcriptional variation in three key races.</title>
        <authorList>
            <person name="Adams T.M."/>
            <person name="Armitage A.D."/>
            <person name="Sobczyk M.K."/>
            <person name="Bates H.J."/>
            <person name="Dunwell J.M."/>
            <person name="Nellist C.F."/>
            <person name="Harrison R.J."/>
        </authorList>
    </citation>
    <scope>NUCLEOTIDE SEQUENCE [LARGE SCALE GENOMIC DNA]</scope>
    <source>
        <strain evidence="2 3">ONT-3</strain>
    </source>
</reference>
<dbReference type="EMBL" id="QXFX01004641">
    <property type="protein sequence ID" value="KAE9063302.1"/>
    <property type="molecule type" value="Genomic_DNA"/>
</dbReference>
<dbReference type="SUPFAM" id="SSF52540">
    <property type="entry name" value="P-loop containing nucleoside triphosphate hydrolases"/>
    <property type="match status" value="1"/>
</dbReference>
<dbReference type="InterPro" id="IPR027417">
    <property type="entry name" value="P-loop_NTPase"/>
</dbReference>
<keyword evidence="1" id="KW-0472">Membrane</keyword>